<dbReference type="GO" id="GO:0000151">
    <property type="term" value="C:ubiquitin ligase complex"/>
    <property type="evidence" value="ECO:0007669"/>
    <property type="project" value="InterPro"/>
</dbReference>
<comment type="catalytic activity">
    <reaction evidence="1">
        <text>S-ubiquitinyl-[E2 ubiquitin-conjugating enzyme]-L-cysteine + [acceptor protein]-L-lysine = [E2 ubiquitin-conjugating enzyme]-L-cysteine + N(6)-ubiquitinyl-[acceptor protein]-L-lysine.</text>
        <dbReference type="EC" id="2.3.2.27"/>
    </reaction>
</comment>
<feature type="domain" description="U-box" evidence="13">
    <location>
        <begin position="903"/>
        <end position="977"/>
    </location>
</feature>
<gene>
    <name evidence="14" type="ORF">PSON_ATCC_30995.1.T1030200</name>
</gene>
<feature type="region of interest" description="Disordered" evidence="12">
    <location>
        <begin position="1"/>
        <end position="43"/>
    </location>
</feature>
<dbReference type="InterPro" id="IPR019474">
    <property type="entry name" value="Ub_conjug_fac_E4_core"/>
</dbReference>
<evidence type="ECO:0000256" key="1">
    <source>
        <dbReference type="ARBA" id="ARBA00000900"/>
    </source>
</evidence>
<protein>
    <recommendedName>
        <fullName evidence="6">RING-type E3 ubiquitin transferase</fullName>
        <ecNumber evidence="6">2.3.2.27</ecNumber>
    </recommendedName>
</protein>
<evidence type="ECO:0000256" key="9">
    <source>
        <dbReference type="ARBA" id="ARBA00022786"/>
    </source>
</evidence>
<comment type="pathway">
    <text evidence="4">Protein modification; protein ubiquitination.</text>
</comment>
<keyword evidence="11" id="KW-0175">Coiled coil</keyword>
<dbReference type="InterPro" id="IPR003613">
    <property type="entry name" value="Ubox_domain"/>
</dbReference>
<evidence type="ECO:0000256" key="11">
    <source>
        <dbReference type="SAM" id="Coils"/>
    </source>
</evidence>
<feature type="compositionally biased region" description="Low complexity" evidence="12">
    <location>
        <begin position="18"/>
        <end position="37"/>
    </location>
</feature>
<feature type="compositionally biased region" description="Polar residues" evidence="12">
    <location>
        <begin position="1"/>
        <end position="10"/>
    </location>
</feature>
<evidence type="ECO:0000313" key="14">
    <source>
        <dbReference type="EMBL" id="CAD8113580.1"/>
    </source>
</evidence>
<feature type="coiled-coil region" evidence="11">
    <location>
        <begin position="873"/>
        <end position="900"/>
    </location>
</feature>
<dbReference type="EC" id="2.3.2.27" evidence="6"/>
<evidence type="ECO:0000256" key="3">
    <source>
        <dbReference type="ARBA" id="ARBA00004496"/>
    </source>
</evidence>
<dbReference type="OrthoDB" id="312224at2759"/>
<dbReference type="GO" id="GO:0005737">
    <property type="term" value="C:cytoplasm"/>
    <property type="evidence" value="ECO:0007669"/>
    <property type="project" value="UniProtKB-SubCell"/>
</dbReference>
<dbReference type="PANTHER" id="PTHR13931:SF2">
    <property type="entry name" value="UBIQUITIN CONJUGATION FACTOR E4 B"/>
    <property type="match status" value="1"/>
</dbReference>
<proteinExistence type="inferred from homology"/>
<keyword evidence="8" id="KW-0808">Transferase</keyword>
<keyword evidence="10" id="KW-0539">Nucleus</keyword>
<dbReference type="EMBL" id="CAJJDN010000103">
    <property type="protein sequence ID" value="CAD8113580.1"/>
    <property type="molecule type" value="Genomic_DNA"/>
</dbReference>
<evidence type="ECO:0000259" key="13">
    <source>
        <dbReference type="PROSITE" id="PS51698"/>
    </source>
</evidence>
<dbReference type="PROSITE" id="PS51698">
    <property type="entry name" value="U_BOX"/>
    <property type="match status" value="1"/>
</dbReference>
<reference evidence="14" key="1">
    <citation type="submission" date="2021-01" db="EMBL/GenBank/DDBJ databases">
        <authorList>
            <consortium name="Genoscope - CEA"/>
            <person name="William W."/>
        </authorList>
    </citation>
    <scope>NUCLEOTIDE SEQUENCE</scope>
</reference>
<name>A0A8S1QG75_9CILI</name>
<evidence type="ECO:0000256" key="4">
    <source>
        <dbReference type="ARBA" id="ARBA00004906"/>
    </source>
</evidence>
<keyword evidence="15" id="KW-1185">Reference proteome</keyword>
<evidence type="ECO:0000256" key="12">
    <source>
        <dbReference type="SAM" id="MobiDB-lite"/>
    </source>
</evidence>
<dbReference type="Pfam" id="PF10408">
    <property type="entry name" value="Ufd2P_core"/>
    <property type="match status" value="1"/>
</dbReference>
<dbReference type="AlphaFoldDB" id="A0A8S1QG75"/>
<dbReference type="GO" id="GO:0034450">
    <property type="term" value="F:ubiquitin-ubiquitin ligase activity"/>
    <property type="evidence" value="ECO:0007669"/>
    <property type="project" value="InterPro"/>
</dbReference>
<dbReference type="GO" id="GO:0000209">
    <property type="term" value="P:protein polyubiquitination"/>
    <property type="evidence" value="ECO:0007669"/>
    <property type="project" value="TreeGrafter"/>
</dbReference>
<evidence type="ECO:0000256" key="5">
    <source>
        <dbReference type="ARBA" id="ARBA00007434"/>
    </source>
</evidence>
<dbReference type="Proteomes" id="UP000692954">
    <property type="component" value="Unassembled WGS sequence"/>
</dbReference>
<accession>A0A8S1QG75</accession>
<evidence type="ECO:0000256" key="8">
    <source>
        <dbReference type="ARBA" id="ARBA00022679"/>
    </source>
</evidence>
<evidence type="ECO:0000256" key="10">
    <source>
        <dbReference type="ARBA" id="ARBA00023242"/>
    </source>
</evidence>
<dbReference type="GO" id="GO:0006511">
    <property type="term" value="P:ubiquitin-dependent protein catabolic process"/>
    <property type="evidence" value="ECO:0007669"/>
    <property type="project" value="InterPro"/>
</dbReference>
<sequence>MGQAQTTQIHSSEKQLQNHKSTQNQQSNQSLENQESNHTYEEELDNIDEEEIQNAEDIENIWLTRIFEIFTNTQQIYGKQVDFIPKDQQITVDILIEQVCYQFLTSSQFTEQEKLSFLIKSLISLSDFKVQNGLVKVAEGKIKKDKYFQILNHIQDQLLTCTLYPNAFEWKNVDEDPNIFDDIKNYRANIIFNSLFCSGSLDIAENALKNLFDYLEISASEDDSFKFIELMLKRELRLYKRLSFDNTQLQQHSLILMQNLAQYQKLMNNLLLNSWAFGKFDQIITGNHFQQRTLLGVLLSLSTFPTDGHFWQKYFTDDKKQIKDQMHITRTKIFKIIEDLCVLFETIYNSNEKIRLKLFELFQKIIKLNLNLEKQLNVELLKQSSTPGLVFNFLFILTYLFNQFINSQPKIQNILKKIDLNVLSYCKKHPFFSVLYQNVDVLAPELTPYIEQEEYKTVTNPITTLFLLTQRMTHVVATILGQCYISTILYELKKIPPEAVQAYADIKILKQKASYDLQVLHPKSIQYNMQFLSFANQLALSLIDQNLNPIYPYGLLPSIFLIDTQIFSSIYSYNDEIINHSLELQKCLEFAAISMNKKLISNPHLRFRSISLFQIIDEKKSSILSREVRQNWSQSIQVNILFYSKNLQTYLIDGILQSFIDAEKVAVENQILQKLNFRFKFCLVMRYLLQQHKDHYGKCLFNGFNNKQVKYLYFSNYFISDLIFLTEACFKSIKNIRKFSKEQAQFQQGHQYHKYLKEFLIKSQQFYEYLRTLEALTSVQPEIFLMDEIREKLANHLNYILDKINGKKSKECQAKILKEKNIDILFILEFLIKIYMNLSQNYQFLSDVVKDERCFSIDLFKQTQNKLKKTINCENKQSLLQDLINQLEEEDQKQKIINENQDKIPEEFLDPLCFSLMKDPVKLPHSNMILDRLTIKKHLLNQQIDPFDRTPLTLEMVIEQQELKLKIQQYLEANLEKQKNKQKFIQEQK</sequence>
<keyword evidence="9" id="KW-0833">Ubl conjugation pathway</keyword>
<dbReference type="Pfam" id="PF04564">
    <property type="entry name" value="U-box"/>
    <property type="match status" value="1"/>
</dbReference>
<organism evidence="14 15">
    <name type="scientific">Paramecium sonneborni</name>
    <dbReference type="NCBI Taxonomy" id="65129"/>
    <lineage>
        <taxon>Eukaryota</taxon>
        <taxon>Sar</taxon>
        <taxon>Alveolata</taxon>
        <taxon>Ciliophora</taxon>
        <taxon>Intramacronucleata</taxon>
        <taxon>Oligohymenophorea</taxon>
        <taxon>Peniculida</taxon>
        <taxon>Parameciidae</taxon>
        <taxon>Paramecium</taxon>
    </lineage>
</organism>
<dbReference type="PANTHER" id="PTHR13931">
    <property type="entry name" value="UBIQUITINATION FACTOR E4"/>
    <property type="match status" value="1"/>
</dbReference>
<dbReference type="GO" id="GO:0005634">
    <property type="term" value="C:nucleus"/>
    <property type="evidence" value="ECO:0007669"/>
    <property type="project" value="UniProtKB-SubCell"/>
</dbReference>
<evidence type="ECO:0000256" key="6">
    <source>
        <dbReference type="ARBA" id="ARBA00012483"/>
    </source>
</evidence>
<dbReference type="GO" id="GO:0036503">
    <property type="term" value="P:ERAD pathway"/>
    <property type="evidence" value="ECO:0007669"/>
    <property type="project" value="InterPro"/>
</dbReference>
<evidence type="ECO:0000256" key="7">
    <source>
        <dbReference type="ARBA" id="ARBA00022490"/>
    </source>
</evidence>
<keyword evidence="7" id="KW-0963">Cytoplasm</keyword>
<comment type="similarity">
    <text evidence="5">Belongs to the ubiquitin conjugation factor E4 family.</text>
</comment>
<comment type="caution">
    <text evidence="14">The sequence shown here is derived from an EMBL/GenBank/DDBJ whole genome shotgun (WGS) entry which is preliminary data.</text>
</comment>
<comment type="subcellular location">
    <subcellularLocation>
        <location evidence="3">Cytoplasm</location>
    </subcellularLocation>
    <subcellularLocation>
        <location evidence="2">Nucleus</location>
    </subcellularLocation>
</comment>
<dbReference type="InterPro" id="IPR045132">
    <property type="entry name" value="UBE4"/>
</dbReference>
<dbReference type="FunFam" id="3.30.40.10:FF:000055">
    <property type="entry name" value="Ubiquitin conjugation factor e4 a"/>
    <property type="match status" value="1"/>
</dbReference>
<evidence type="ECO:0000256" key="2">
    <source>
        <dbReference type="ARBA" id="ARBA00004123"/>
    </source>
</evidence>
<dbReference type="SMART" id="SM00504">
    <property type="entry name" value="Ubox"/>
    <property type="match status" value="1"/>
</dbReference>
<evidence type="ECO:0000313" key="15">
    <source>
        <dbReference type="Proteomes" id="UP000692954"/>
    </source>
</evidence>